<evidence type="ECO:0000256" key="4">
    <source>
        <dbReference type="ARBA" id="ARBA00023159"/>
    </source>
</evidence>
<comment type="subunit">
    <text evidence="7">Heterotrimeric transcription factor composed of three components, NF-YA, NF-YB and NF-YC. NF-YB and NF-YC must interact and dimerize for NF-YA association and DNA binding.</text>
</comment>
<keyword evidence="4" id="KW-0010">Activator</keyword>
<comment type="caution">
    <text evidence="10">The sequence shown here is derived from an EMBL/GenBank/DDBJ whole genome shotgun (WGS) entry which is preliminary data.</text>
</comment>
<name>A0AAD4JCX7_PERFH</name>
<dbReference type="Proteomes" id="UP001190926">
    <property type="component" value="Unassembled WGS sequence"/>
</dbReference>
<evidence type="ECO:0000313" key="11">
    <source>
        <dbReference type="Proteomes" id="UP001190926"/>
    </source>
</evidence>
<evidence type="ECO:0000256" key="3">
    <source>
        <dbReference type="ARBA" id="ARBA00023125"/>
    </source>
</evidence>
<keyword evidence="11" id="KW-1185">Reference proteome</keyword>
<dbReference type="PRINTS" id="PR00616">
    <property type="entry name" value="CCAATSUBUNTB"/>
</dbReference>
<comment type="subcellular location">
    <subcellularLocation>
        <location evidence="1 8">Nucleus</location>
    </subcellularLocation>
</comment>
<keyword evidence="3 8" id="KW-0238">DNA-binding</keyword>
<keyword evidence="6 8" id="KW-0539">Nucleus</keyword>
<evidence type="ECO:0000256" key="2">
    <source>
        <dbReference type="ARBA" id="ARBA00023015"/>
    </source>
</evidence>
<evidence type="ECO:0000256" key="8">
    <source>
        <dbReference type="RuleBase" id="RU367155"/>
    </source>
</evidence>
<feature type="region of interest" description="Disordered" evidence="9">
    <location>
        <begin position="289"/>
        <end position="308"/>
    </location>
</feature>
<gene>
    <name evidence="10" type="ORF">C2S53_009291</name>
</gene>
<feature type="compositionally biased region" description="Low complexity" evidence="9">
    <location>
        <begin position="259"/>
        <end position="268"/>
    </location>
</feature>
<feature type="compositionally biased region" description="Low complexity" evidence="9">
    <location>
        <begin position="59"/>
        <end position="70"/>
    </location>
</feature>
<dbReference type="EMBL" id="SDAM02000091">
    <property type="protein sequence ID" value="KAH6831096.1"/>
    <property type="molecule type" value="Genomic_DNA"/>
</dbReference>
<evidence type="ECO:0000256" key="7">
    <source>
        <dbReference type="ARBA" id="ARBA00025911"/>
    </source>
</evidence>
<evidence type="ECO:0000256" key="9">
    <source>
        <dbReference type="SAM" id="MobiDB-lite"/>
    </source>
</evidence>
<dbReference type="SMART" id="SM00521">
    <property type="entry name" value="CBF"/>
    <property type="match status" value="1"/>
</dbReference>
<keyword evidence="5 8" id="KW-0804">Transcription</keyword>
<proteinExistence type="inferred from homology"/>
<accession>A0AAD4JCX7</accession>
<dbReference type="GO" id="GO:0003677">
    <property type="term" value="F:DNA binding"/>
    <property type="evidence" value="ECO:0007669"/>
    <property type="project" value="UniProtKB-KW"/>
</dbReference>
<sequence length="331" mass="37017">MQSLSIKDSDRTTADSFPTLFGSRMSMWFSAKQPELSVSKSVATELETTKEHDYHVKLSESQYQEQDSSSTLSTGQSHHEGATSAGSDIQMQNVSFEPGSVETYKRREEDFVEPSLSCGNADYLSHQVQMENNQSSDWVSYSMAAPYFGRITTAYDPNAFVYPQMMGVAQARVVLPLDRAQGIPMFVNAKQYHAILRRRQTRAKLEAQNKVAKTRKPYLHESRHHHALRRARGSGGRFLNTKNLQQSKPGTQEPETQHSESSSWGTSTTSGSEVSCIFNNDNIFQQPDLRASSSSLTMGTKSRSGTHSYMMAPNDMLLLSIDRCAQIRSTT</sequence>
<dbReference type="PROSITE" id="PS00686">
    <property type="entry name" value="NFYA_HAP2_1"/>
    <property type="match status" value="1"/>
</dbReference>
<dbReference type="AlphaFoldDB" id="A0AAD4JCX7"/>
<feature type="compositionally biased region" description="Polar residues" evidence="9">
    <location>
        <begin position="289"/>
        <end position="307"/>
    </location>
</feature>
<evidence type="ECO:0000256" key="5">
    <source>
        <dbReference type="ARBA" id="ARBA00023163"/>
    </source>
</evidence>
<dbReference type="Gene3D" id="6.10.250.2430">
    <property type="match status" value="1"/>
</dbReference>
<dbReference type="PANTHER" id="PTHR12632">
    <property type="entry name" value="TRANSCRIPTION FACTOR NF-Y ALPHA-RELATED"/>
    <property type="match status" value="1"/>
</dbReference>
<comment type="function">
    <text evidence="8">Component of the sequence-specific heterotrimeric transcription factor (NF-Y) which specifically recognizes a 5'-CCAAT-3' box motif found in the promoters of its target genes.</text>
</comment>
<organism evidence="10 11">
    <name type="scientific">Perilla frutescens var. hirtella</name>
    <name type="common">Perilla citriodora</name>
    <name type="synonym">Perilla setoyensis</name>
    <dbReference type="NCBI Taxonomy" id="608512"/>
    <lineage>
        <taxon>Eukaryota</taxon>
        <taxon>Viridiplantae</taxon>
        <taxon>Streptophyta</taxon>
        <taxon>Embryophyta</taxon>
        <taxon>Tracheophyta</taxon>
        <taxon>Spermatophyta</taxon>
        <taxon>Magnoliopsida</taxon>
        <taxon>eudicotyledons</taxon>
        <taxon>Gunneridae</taxon>
        <taxon>Pentapetalae</taxon>
        <taxon>asterids</taxon>
        <taxon>lamiids</taxon>
        <taxon>Lamiales</taxon>
        <taxon>Lamiaceae</taxon>
        <taxon>Nepetoideae</taxon>
        <taxon>Elsholtzieae</taxon>
        <taxon>Perilla</taxon>
    </lineage>
</organism>
<evidence type="ECO:0000313" key="10">
    <source>
        <dbReference type="EMBL" id="KAH6831096.1"/>
    </source>
</evidence>
<feature type="compositionally biased region" description="Polar residues" evidence="9">
    <location>
        <begin position="240"/>
        <end position="254"/>
    </location>
</feature>
<feature type="region of interest" description="Disordered" evidence="9">
    <location>
        <begin position="51"/>
        <end position="92"/>
    </location>
</feature>
<dbReference type="GO" id="GO:0016602">
    <property type="term" value="C:CCAAT-binding factor complex"/>
    <property type="evidence" value="ECO:0007669"/>
    <property type="project" value="InterPro"/>
</dbReference>
<dbReference type="InterPro" id="IPR001289">
    <property type="entry name" value="NFYA"/>
</dbReference>
<comment type="similarity">
    <text evidence="8">Belongs to the NFYA/HAP2 subunit family.</text>
</comment>
<reference evidence="10 11" key="1">
    <citation type="journal article" date="2021" name="Nat. Commun.">
        <title>Incipient diploidization of the medicinal plant Perilla within 10,000 years.</title>
        <authorList>
            <person name="Zhang Y."/>
            <person name="Shen Q."/>
            <person name="Leng L."/>
            <person name="Zhang D."/>
            <person name="Chen S."/>
            <person name="Shi Y."/>
            <person name="Ning Z."/>
            <person name="Chen S."/>
        </authorList>
    </citation>
    <scope>NUCLEOTIDE SEQUENCE [LARGE SCALE GENOMIC DNA]</scope>
    <source>
        <strain evidence="11">cv. PC099</strain>
    </source>
</reference>
<dbReference type="GO" id="GO:0003700">
    <property type="term" value="F:DNA-binding transcription factor activity"/>
    <property type="evidence" value="ECO:0007669"/>
    <property type="project" value="UniProtKB-UniRule"/>
</dbReference>
<protein>
    <recommendedName>
        <fullName evidence="8">Nuclear transcription factor Y subunit</fullName>
    </recommendedName>
</protein>
<dbReference type="InterPro" id="IPR018362">
    <property type="entry name" value="CCAAT-binding_factor_CS"/>
</dbReference>
<feature type="region of interest" description="Disordered" evidence="9">
    <location>
        <begin position="206"/>
        <end position="268"/>
    </location>
</feature>
<feature type="compositionally biased region" description="Basic residues" evidence="9">
    <location>
        <begin position="212"/>
        <end position="232"/>
    </location>
</feature>
<dbReference type="Pfam" id="PF02045">
    <property type="entry name" value="CBFB_NFYA"/>
    <property type="match status" value="1"/>
</dbReference>
<evidence type="ECO:0000256" key="1">
    <source>
        <dbReference type="ARBA" id="ARBA00004123"/>
    </source>
</evidence>
<dbReference type="PROSITE" id="PS51152">
    <property type="entry name" value="NFYA_HAP2_2"/>
    <property type="match status" value="1"/>
</dbReference>
<evidence type="ECO:0000256" key="6">
    <source>
        <dbReference type="ARBA" id="ARBA00023242"/>
    </source>
</evidence>
<keyword evidence="2 8" id="KW-0805">Transcription regulation</keyword>